<evidence type="ECO:0000256" key="5">
    <source>
        <dbReference type="ARBA" id="ARBA00023136"/>
    </source>
</evidence>
<sequence length="309" mass="32519">MFKAILTALVYGYTIIIMLGMGASIDIDVPAEIKKSPKAILCGVASQYLFMPLITFGLICAFDLGDTEALSLMLCGMSPGGVTSTFFTYVSRANVTLSLLMTTCSTFLALGMMPLLIFVYVRPPLVDDNAPKMNYLAIVVTLIVATTPAVLGWRLRRTREGAGKATETWATRVGAVLLVAACVLALLGVPSAITPSAFAVMALMCPVGFLLGYGFAKVVIGADAKTARTVSMETGIQQVGIAGAIAIQTFKGQALDKAIATIAVFGIFTVAFGLLWSGILRFACAAPPEDEKAPEKPPFDDQSPVVITA</sequence>
<protein>
    <recommendedName>
        <fullName evidence="10">Bile acid:sodium symporter</fullName>
    </recommendedName>
</protein>
<dbReference type="PANTHER" id="PTHR10361">
    <property type="entry name" value="SODIUM-BILE ACID COTRANSPORTER"/>
    <property type="match status" value="1"/>
</dbReference>
<organism evidence="8 9">
    <name type="scientific">Pelagomonas calceolata</name>
    <dbReference type="NCBI Taxonomy" id="35677"/>
    <lineage>
        <taxon>Eukaryota</taxon>
        <taxon>Sar</taxon>
        <taxon>Stramenopiles</taxon>
        <taxon>Ochrophyta</taxon>
        <taxon>Pelagophyceae</taxon>
        <taxon>Pelagomonadales</taxon>
        <taxon>Pelagomonadaceae</taxon>
        <taxon>Pelagomonas</taxon>
    </lineage>
</organism>
<dbReference type="GO" id="GO:0016020">
    <property type="term" value="C:membrane"/>
    <property type="evidence" value="ECO:0007669"/>
    <property type="project" value="UniProtKB-SubCell"/>
</dbReference>
<evidence type="ECO:0000256" key="3">
    <source>
        <dbReference type="ARBA" id="ARBA00022692"/>
    </source>
</evidence>
<keyword evidence="3 7" id="KW-0812">Transmembrane</keyword>
<feature type="transmembrane region" description="Helical" evidence="7">
    <location>
        <begin position="173"/>
        <end position="193"/>
    </location>
</feature>
<keyword evidence="4 7" id="KW-1133">Transmembrane helix</keyword>
<feature type="compositionally biased region" description="Basic and acidic residues" evidence="6">
    <location>
        <begin position="289"/>
        <end position="299"/>
    </location>
</feature>
<evidence type="ECO:0000256" key="6">
    <source>
        <dbReference type="SAM" id="MobiDB-lite"/>
    </source>
</evidence>
<comment type="similarity">
    <text evidence="2">Belongs to the bile acid:sodium symporter (BASS) (TC 2.A.28) family.</text>
</comment>
<feature type="transmembrane region" description="Helical" evidence="7">
    <location>
        <begin position="70"/>
        <end position="90"/>
    </location>
</feature>
<reference evidence="8" key="1">
    <citation type="submission" date="2021-11" db="EMBL/GenBank/DDBJ databases">
        <authorList>
            <consortium name="Genoscope - CEA"/>
            <person name="William W."/>
        </authorList>
    </citation>
    <scope>NUCLEOTIDE SEQUENCE</scope>
</reference>
<evidence type="ECO:0000256" key="7">
    <source>
        <dbReference type="SAM" id="Phobius"/>
    </source>
</evidence>
<dbReference type="InterPro" id="IPR002657">
    <property type="entry name" value="BilAc:Na_symport/Acr3"/>
</dbReference>
<name>A0A8J2SWR4_9STRA</name>
<dbReference type="Pfam" id="PF01758">
    <property type="entry name" value="SBF"/>
    <property type="match status" value="1"/>
</dbReference>
<evidence type="ECO:0000313" key="9">
    <source>
        <dbReference type="Proteomes" id="UP000789595"/>
    </source>
</evidence>
<feature type="transmembrane region" description="Helical" evidence="7">
    <location>
        <begin position="133"/>
        <end position="153"/>
    </location>
</feature>
<feature type="transmembrane region" description="Helical" evidence="7">
    <location>
        <begin position="97"/>
        <end position="121"/>
    </location>
</feature>
<proteinExistence type="inferred from homology"/>
<evidence type="ECO:0000256" key="1">
    <source>
        <dbReference type="ARBA" id="ARBA00004141"/>
    </source>
</evidence>
<keyword evidence="9" id="KW-1185">Reference proteome</keyword>
<dbReference type="OrthoDB" id="203097at2759"/>
<dbReference type="EMBL" id="CAKKNE010000004">
    <property type="protein sequence ID" value="CAH0374359.1"/>
    <property type="molecule type" value="Genomic_DNA"/>
</dbReference>
<dbReference type="InterPro" id="IPR004710">
    <property type="entry name" value="Bilac:Na_transpt"/>
</dbReference>
<feature type="transmembrane region" description="Helical" evidence="7">
    <location>
        <begin position="258"/>
        <end position="279"/>
    </location>
</feature>
<dbReference type="Gene3D" id="1.20.1530.20">
    <property type="match status" value="1"/>
</dbReference>
<dbReference type="InterPro" id="IPR038770">
    <property type="entry name" value="Na+/solute_symporter_sf"/>
</dbReference>
<evidence type="ECO:0000313" key="8">
    <source>
        <dbReference type="EMBL" id="CAH0374359.1"/>
    </source>
</evidence>
<comment type="caution">
    <text evidence="8">The sequence shown here is derived from an EMBL/GenBank/DDBJ whole genome shotgun (WGS) entry which is preliminary data.</text>
</comment>
<feature type="transmembrane region" description="Helical" evidence="7">
    <location>
        <begin position="6"/>
        <end position="27"/>
    </location>
</feature>
<accession>A0A8J2SWR4</accession>
<comment type="subcellular location">
    <subcellularLocation>
        <location evidence="1">Membrane</location>
        <topology evidence="1">Multi-pass membrane protein</topology>
    </subcellularLocation>
</comment>
<evidence type="ECO:0000256" key="4">
    <source>
        <dbReference type="ARBA" id="ARBA00022989"/>
    </source>
</evidence>
<evidence type="ECO:0008006" key="10">
    <source>
        <dbReference type="Google" id="ProtNLM"/>
    </source>
</evidence>
<keyword evidence="5 7" id="KW-0472">Membrane</keyword>
<dbReference type="Proteomes" id="UP000789595">
    <property type="component" value="Unassembled WGS sequence"/>
</dbReference>
<gene>
    <name evidence="8" type="ORF">PECAL_4P16340</name>
</gene>
<dbReference type="PANTHER" id="PTHR10361:SF28">
    <property type="entry name" value="P3 PROTEIN-RELATED"/>
    <property type="match status" value="1"/>
</dbReference>
<feature type="transmembrane region" description="Helical" evidence="7">
    <location>
        <begin position="39"/>
        <end position="64"/>
    </location>
</feature>
<feature type="region of interest" description="Disordered" evidence="6">
    <location>
        <begin position="289"/>
        <end position="309"/>
    </location>
</feature>
<dbReference type="AlphaFoldDB" id="A0A8J2SWR4"/>
<evidence type="ECO:0000256" key="2">
    <source>
        <dbReference type="ARBA" id="ARBA00006528"/>
    </source>
</evidence>
<feature type="transmembrane region" description="Helical" evidence="7">
    <location>
        <begin position="199"/>
        <end position="220"/>
    </location>
</feature>